<gene>
    <name evidence="3" type="ORF">DFR42_108190</name>
</gene>
<dbReference type="Proteomes" id="UP000247792">
    <property type="component" value="Unassembled WGS sequence"/>
</dbReference>
<dbReference type="EMBL" id="QJKB01000008">
    <property type="protein sequence ID" value="PXX40355.1"/>
    <property type="molecule type" value="Genomic_DNA"/>
</dbReference>
<protein>
    <submittedName>
        <fullName evidence="3">Glycosyl hydrolase family 44</fullName>
    </submittedName>
</protein>
<feature type="domain" description="Glycoside hydrolase family 44 catalytic" evidence="2">
    <location>
        <begin position="93"/>
        <end position="377"/>
    </location>
</feature>
<evidence type="ECO:0000313" key="3">
    <source>
        <dbReference type="EMBL" id="PXX40355.1"/>
    </source>
</evidence>
<dbReference type="Gene3D" id="2.60.40.1180">
    <property type="entry name" value="Golgi alpha-mannosidase II"/>
    <property type="match status" value="1"/>
</dbReference>
<proteinExistence type="predicted"/>
<dbReference type="InterPro" id="IPR013780">
    <property type="entry name" value="Glyco_hydro_b"/>
</dbReference>
<dbReference type="Pfam" id="PF12891">
    <property type="entry name" value="Glyco_hydro_44"/>
    <property type="match status" value="1"/>
</dbReference>
<dbReference type="RefSeq" id="WP_170133620.1">
    <property type="nucleotide sequence ID" value="NZ_QJKB01000008.1"/>
</dbReference>
<dbReference type="SUPFAM" id="SSF51445">
    <property type="entry name" value="(Trans)glycosidases"/>
    <property type="match status" value="1"/>
</dbReference>
<dbReference type="InterPro" id="IPR017853">
    <property type="entry name" value="GH"/>
</dbReference>
<evidence type="ECO:0000256" key="1">
    <source>
        <dbReference type="SAM" id="SignalP"/>
    </source>
</evidence>
<keyword evidence="1" id="KW-0732">Signal</keyword>
<feature type="chain" id="PRO_5016303787" evidence="1">
    <location>
        <begin position="25"/>
        <end position="593"/>
    </location>
</feature>
<comment type="caution">
    <text evidence="3">The sequence shown here is derived from an EMBL/GenBank/DDBJ whole genome shotgun (WGS) entry which is preliminary data.</text>
</comment>
<feature type="signal peptide" evidence="1">
    <location>
        <begin position="1"/>
        <end position="24"/>
    </location>
</feature>
<dbReference type="InterPro" id="IPR024745">
    <property type="entry name" value="GH44_cat"/>
</dbReference>
<keyword evidence="4" id="KW-1185">Reference proteome</keyword>
<reference evidence="3 4" key="1">
    <citation type="submission" date="2018-05" db="EMBL/GenBank/DDBJ databases">
        <title>Genomic Encyclopedia of Type Strains, Phase IV (KMG-IV): sequencing the most valuable type-strain genomes for metagenomic binning, comparative biology and taxonomic classification.</title>
        <authorList>
            <person name="Goeker M."/>
        </authorList>
    </citation>
    <scope>NUCLEOTIDE SEQUENCE [LARGE SCALE GENOMIC DNA]</scope>
    <source>
        <strain evidence="3 4">DSM 19792</strain>
    </source>
</reference>
<name>A0A318IYI3_9BURK</name>
<evidence type="ECO:0000313" key="4">
    <source>
        <dbReference type="Proteomes" id="UP000247792"/>
    </source>
</evidence>
<dbReference type="Gene3D" id="3.20.20.80">
    <property type="entry name" value="Glycosidases"/>
    <property type="match status" value="1"/>
</dbReference>
<keyword evidence="3" id="KW-0378">Hydrolase</keyword>
<dbReference type="GO" id="GO:0016787">
    <property type="term" value="F:hydrolase activity"/>
    <property type="evidence" value="ECO:0007669"/>
    <property type="project" value="UniProtKB-KW"/>
</dbReference>
<sequence>MRQVSLCKVLLILGISAEISTSSAQSVTFSIDTQAERKTISPLIYGYNAYADGTNRAGWENQGGQASLQSLNMRSRRLGGNNMTSYNWENGVSNSGNDWCHSSNAGVSATAGAGNPNSNNGLAYYAPGAALQSFQDQSLVLGTYSLLQLPAAGKLPKDIVNLNPPSTCMGYQLWQSTAGPSNVDTSRWVNIVNDKPASAGGLSLTPGLNDGVVYIDEEINFLLQKYGAASSAQGIKGYELDNEPDLWHHWTTNSGESGTHANLYPVVTTVTDVIQKNIGLAKTIKRMDASAETFGPAVSGYLGLFSLWAVWDGSASHQPADWGQYNVEPYYSNNTGDRYRYNGMSLANAYLAKMNQASQTAGRRLLDVFSFHYYPQASYNATDRVQAARSLWDATYVEPSWITQNGNGFTDGRALQMLPKLQRSISDFYPGTKLAVTEYDFGGKSDITGAIAQADALGAFGKQGVYLATYFGDAEQFIASGFKIYRNYDGNKSVFPATSVKAVASNNANAAVYAAVDVNDPNVIHVIAINRQASNVTSSFQLSHPVNLKYAQVWGVSGSNAAITVRTGLNNITQNKFNYTLPARSVLHFVLKP</sequence>
<evidence type="ECO:0000259" key="2">
    <source>
        <dbReference type="Pfam" id="PF12891"/>
    </source>
</evidence>
<dbReference type="AlphaFoldDB" id="A0A318IYI3"/>
<organism evidence="3 4">
    <name type="scientific">Undibacterium pigrum</name>
    <dbReference type="NCBI Taxonomy" id="401470"/>
    <lineage>
        <taxon>Bacteria</taxon>
        <taxon>Pseudomonadati</taxon>
        <taxon>Pseudomonadota</taxon>
        <taxon>Betaproteobacteria</taxon>
        <taxon>Burkholderiales</taxon>
        <taxon>Oxalobacteraceae</taxon>
        <taxon>Undibacterium</taxon>
    </lineage>
</organism>
<accession>A0A318IYI3</accession>